<gene>
    <name evidence="2" type="ORF">RUM44_009072</name>
</gene>
<reference evidence="2 3" key="1">
    <citation type="submission" date="2023-09" db="EMBL/GenBank/DDBJ databases">
        <title>Genomes of two closely related lineages of the louse Polyplax serrata with different host specificities.</title>
        <authorList>
            <person name="Martinu J."/>
            <person name="Tarabai H."/>
            <person name="Stefka J."/>
            <person name="Hypsa V."/>
        </authorList>
    </citation>
    <scope>NUCLEOTIDE SEQUENCE [LARGE SCALE GENOMIC DNA]</scope>
    <source>
        <strain evidence="2">98ZLc_SE</strain>
    </source>
</reference>
<comment type="caution">
    <text evidence="2">The sequence shown here is derived from an EMBL/GenBank/DDBJ whole genome shotgun (WGS) entry which is preliminary data.</text>
</comment>
<name>A0ABR1ARW3_POLSC</name>
<keyword evidence="3" id="KW-1185">Reference proteome</keyword>
<evidence type="ECO:0000256" key="1">
    <source>
        <dbReference type="SAM" id="MobiDB-lite"/>
    </source>
</evidence>
<protein>
    <submittedName>
        <fullName evidence="2">Uncharacterized protein</fullName>
    </submittedName>
</protein>
<dbReference type="Proteomes" id="UP001359485">
    <property type="component" value="Unassembled WGS sequence"/>
</dbReference>
<evidence type="ECO:0000313" key="3">
    <source>
        <dbReference type="Proteomes" id="UP001359485"/>
    </source>
</evidence>
<accession>A0ABR1ARW3</accession>
<feature type="region of interest" description="Disordered" evidence="1">
    <location>
        <begin position="71"/>
        <end position="94"/>
    </location>
</feature>
<dbReference type="EMBL" id="JAWJWF010000045">
    <property type="protein sequence ID" value="KAK6626598.1"/>
    <property type="molecule type" value="Genomic_DNA"/>
</dbReference>
<evidence type="ECO:0000313" key="2">
    <source>
        <dbReference type="EMBL" id="KAK6626598.1"/>
    </source>
</evidence>
<proteinExistence type="predicted"/>
<sequence>MINVEKRRKIFRDQGEKEKKGFKINQTKKARKLRKGTIIESFKPQLKGTAIKELNKFNVLTFRQNQIEGIRGVSNSQRGSVGPKRKQEKSSKQNLKGKIENLIVMIDRVGNQHGKHFVI</sequence>
<organism evidence="2 3">
    <name type="scientific">Polyplax serrata</name>
    <name type="common">Common mouse louse</name>
    <dbReference type="NCBI Taxonomy" id="468196"/>
    <lineage>
        <taxon>Eukaryota</taxon>
        <taxon>Metazoa</taxon>
        <taxon>Ecdysozoa</taxon>
        <taxon>Arthropoda</taxon>
        <taxon>Hexapoda</taxon>
        <taxon>Insecta</taxon>
        <taxon>Pterygota</taxon>
        <taxon>Neoptera</taxon>
        <taxon>Paraneoptera</taxon>
        <taxon>Psocodea</taxon>
        <taxon>Troctomorpha</taxon>
        <taxon>Phthiraptera</taxon>
        <taxon>Anoplura</taxon>
        <taxon>Polyplacidae</taxon>
        <taxon>Polyplax</taxon>
    </lineage>
</organism>